<name>A0A9W8N366_9PEZI</name>
<proteinExistence type="predicted"/>
<evidence type="ECO:0000313" key="2">
    <source>
        <dbReference type="EMBL" id="KAJ3551711.1"/>
    </source>
</evidence>
<dbReference type="AlphaFoldDB" id="A0A9W8N366"/>
<dbReference type="InterPro" id="IPR000719">
    <property type="entry name" value="Prot_kinase_dom"/>
</dbReference>
<protein>
    <recommendedName>
        <fullName evidence="1">Protein kinase domain-containing protein</fullName>
    </recommendedName>
</protein>
<dbReference type="VEuPathDB" id="FungiDB:F4678DRAFT_455201"/>
<keyword evidence="3" id="KW-1185">Reference proteome</keyword>
<sequence length="274" mass="30889">MDDYADICIVSSSLVILALPYPIRKFDPRRRNPPPAVPGMAMLPGYNQNINNGLLEEPPAARKQWASKRLVHFDIELSNIFITDTDPQTRTNEHRIVPGLKLSNFSSAKEVKPKKRNEYYTKLRDSGTWGYHSPEQFSIYWNFIAKPDGTEIDHDGPEISEEIVAGNYDAKTNVWGVGLPPVPPQPQRGDLISPTFPTHYAHQILGPQEYEVYDPELRLVVAACLALDPRGRPDPARLLDAAKGYINRRYVGEDDAFITGWVNHYIYDAAGIFG</sequence>
<dbReference type="GO" id="GO:0004672">
    <property type="term" value="F:protein kinase activity"/>
    <property type="evidence" value="ECO:0007669"/>
    <property type="project" value="InterPro"/>
</dbReference>
<dbReference type="SUPFAM" id="SSF56112">
    <property type="entry name" value="Protein kinase-like (PK-like)"/>
    <property type="match status" value="1"/>
</dbReference>
<evidence type="ECO:0000313" key="3">
    <source>
        <dbReference type="Proteomes" id="UP001148614"/>
    </source>
</evidence>
<dbReference type="InterPro" id="IPR011009">
    <property type="entry name" value="Kinase-like_dom_sf"/>
</dbReference>
<dbReference type="Proteomes" id="UP001148614">
    <property type="component" value="Unassembled WGS sequence"/>
</dbReference>
<dbReference type="GO" id="GO:0005524">
    <property type="term" value="F:ATP binding"/>
    <property type="evidence" value="ECO:0007669"/>
    <property type="project" value="InterPro"/>
</dbReference>
<comment type="caution">
    <text evidence="2">The sequence shown here is derived from an EMBL/GenBank/DDBJ whole genome shotgun (WGS) entry which is preliminary data.</text>
</comment>
<feature type="domain" description="Protein kinase" evidence="1">
    <location>
        <begin position="1"/>
        <end position="246"/>
    </location>
</feature>
<organism evidence="2 3">
    <name type="scientific">Xylaria arbuscula</name>
    <dbReference type="NCBI Taxonomy" id="114810"/>
    <lineage>
        <taxon>Eukaryota</taxon>
        <taxon>Fungi</taxon>
        <taxon>Dikarya</taxon>
        <taxon>Ascomycota</taxon>
        <taxon>Pezizomycotina</taxon>
        <taxon>Sordariomycetes</taxon>
        <taxon>Xylariomycetidae</taxon>
        <taxon>Xylariales</taxon>
        <taxon>Xylariaceae</taxon>
        <taxon>Xylaria</taxon>
    </lineage>
</organism>
<gene>
    <name evidence="2" type="ORF">NPX13_g11298</name>
</gene>
<dbReference type="PROSITE" id="PS50011">
    <property type="entry name" value="PROTEIN_KINASE_DOM"/>
    <property type="match status" value="1"/>
</dbReference>
<evidence type="ECO:0000259" key="1">
    <source>
        <dbReference type="PROSITE" id="PS50011"/>
    </source>
</evidence>
<reference evidence="2" key="1">
    <citation type="submission" date="2022-07" db="EMBL/GenBank/DDBJ databases">
        <title>Genome Sequence of Xylaria arbuscula.</title>
        <authorList>
            <person name="Buettner E."/>
        </authorList>
    </citation>
    <scope>NUCLEOTIDE SEQUENCE</scope>
    <source>
        <strain evidence="2">VT107</strain>
    </source>
</reference>
<dbReference type="Gene3D" id="1.10.510.10">
    <property type="entry name" value="Transferase(Phosphotransferase) domain 1"/>
    <property type="match status" value="1"/>
</dbReference>
<accession>A0A9W8N366</accession>
<dbReference type="EMBL" id="JANPWZ010003669">
    <property type="protein sequence ID" value="KAJ3551711.1"/>
    <property type="molecule type" value="Genomic_DNA"/>
</dbReference>